<gene>
    <name evidence="9" type="ORF">EVG20_g9009</name>
</gene>
<keyword evidence="2" id="KW-0689">Ribosomal protein</keyword>
<evidence type="ECO:0000256" key="5">
    <source>
        <dbReference type="SAM" id="MobiDB-lite"/>
    </source>
</evidence>
<dbReference type="Gene3D" id="2.60.120.200">
    <property type="match status" value="1"/>
</dbReference>
<dbReference type="InterPro" id="IPR012677">
    <property type="entry name" value="Nucleotide-bd_a/b_plait_sf"/>
</dbReference>
<feature type="transmembrane region" description="Helical" evidence="6">
    <location>
        <begin position="457"/>
        <end position="477"/>
    </location>
</feature>
<evidence type="ECO:0000256" key="1">
    <source>
        <dbReference type="ARBA" id="ARBA00006700"/>
    </source>
</evidence>
<proteinExistence type="inferred from homology"/>
<dbReference type="InterPro" id="IPR013320">
    <property type="entry name" value="ConA-like_dom_sf"/>
</dbReference>
<dbReference type="InterPro" id="IPR012678">
    <property type="entry name" value="Ribosomal_uL23/eL15/eS24_sf"/>
</dbReference>
<keyword evidence="6" id="KW-0812">Transmembrane</keyword>
<dbReference type="STRING" id="205917.A0A4Y9Y193"/>
<dbReference type="Pfam" id="PF00722">
    <property type="entry name" value="Glyco_hydro_16"/>
    <property type="match status" value="1"/>
</dbReference>
<evidence type="ECO:0000259" key="8">
    <source>
        <dbReference type="PROSITE" id="PS51762"/>
    </source>
</evidence>
<dbReference type="EMBL" id="SEOQ01000845">
    <property type="protein sequence ID" value="TFY56234.1"/>
    <property type="molecule type" value="Genomic_DNA"/>
</dbReference>
<comment type="similarity">
    <text evidence="1">Belongs to the universal ribosomal protein uL23 family.</text>
</comment>
<evidence type="ECO:0000313" key="9">
    <source>
        <dbReference type="EMBL" id="TFY56234.1"/>
    </source>
</evidence>
<keyword evidence="10" id="KW-1185">Reference proteome</keyword>
<dbReference type="GO" id="GO:0005762">
    <property type="term" value="C:mitochondrial large ribosomal subunit"/>
    <property type="evidence" value="ECO:0007669"/>
    <property type="project" value="TreeGrafter"/>
</dbReference>
<evidence type="ECO:0000256" key="4">
    <source>
        <dbReference type="ARBA" id="ARBA00039977"/>
    </source>
</evidence>
<accession>A0A4Y9Y193</accession>
<keyword evidence="6" id="KW-1133">Transmembrane helix</keyword>
<protein>
    <recommendedName>
        <fullName evidence="4">Large ribosomal subunit protein uL23m</fullName>
    </recommendedName>
</protein>
<name>A0A4Y9Y193_9AGAM</name>
<sequence length="723" mass="79363">MNFLMNTLFLFFATLFSFVAAAPLSLQTRDVYDPHVTYPLAGTVWKVGERHNVTWDTSDAPQQITNPIGQIVLSQGDALLPYTLASNFSILDGSAEVTVPTVDSGNYSLIPGQQRSPCSPYCVAATRPSPKLPQKPAHPRPREQSACARLRKRPDAAAGNADLLPSGLTPTEFARYQRALAKGDLMGPDGKEPTEEEWLAKLNARRTRLRGTRQVANADGTKDVEVVGQKVYLPNIIFRLMRNHTPRGQAYNPYEATFRIPQSVTKTDIRSYLAAVYGVQTTYIRTDNYISPVDRNWDLSWTRTSSARTYKRAVVGLVEPFYYPDAVEDMSAEERKNRETFIQDVYRPQGQKDAMKLHWLKETKKNSKNWSWRGGLTAQRGSILRKIAEQRALRERFIESTKKGMLETRREARRQAAVPARVEPTSGTAHKRPSIKQHPHYLALSFLYIQVPRASSFLMLVLAFVAFVHAAAAAAVVRRGTANCTPFSTTFPGGSVAPVGYASADTPFIGISPSGSYTVGDGLQLYLTRPVGGVKTADGVNDKLGSGATVNSTFQLLYGSVTYEVSSPSVPGIVTAAILIADELDEMDIELLGGDLNHWQSNVYAPSPADTQPLWGVFGDIHDFPTAGDSVVETHNYTIDWSAERIVWKLDGEQVRSFTPADAVKNGTVHYPSHAARLQMGIWDASSPKGTAAWADGPVNWANAPAAVKAVIKSVTVECPDSA</sequence>
<dbReference type="PANTHER" id="PTHR12059:SF5">
    <property type="entry name" value="LARGE RIBOSOMAL SUBUNIT PROTEIN UL23M"/>
    <property type="match status" value="1"/>
</dbReference>
<reference evidence="9 10" key="1">
    <citation type="submission" date="2019-02" db="EMBL/GenBank/DDBJ databases">
        <title>Genome sequencing of the rare red list fungi Dentipellis fragilis.</title>
        <authorList>
            <person name="Buettner E."/>
            <person name="Kellner H."/>
        </authorList>
    </citation>
    <scope>NUCLEOTIDE SEQUENCE [LARGE SCALE GENOMIC DNA]</scope>
    <source>
        <strain evidence="9 10">DSM 105465</strain>
    </source>
</reference>
<dbReference type="GO" id="GO:0004553">
    <property type="term" value="F:hydrolase activity, hydrolyzing O-glycosyl compounds"/>
    <property type="evidence" value="ECO:0007669"/>
    <property type="project" value="InterPro"/>
</dbReference>
<dbReference type="Proteomes" id="UP000298327">
    <property type="component" value="Unassembled WGS sequence"/>
</dbReference>
<evidence type="ECO:0000256" key="6">
    <source>
        <dbReference type="SAM" id="Phobius"/>
    </source>
</evidence>
<dbReference type="InterPro" id="IPR000757">
    <property type="entry name" value="Beta-glucanase-like"/>
</dbReference>
<feature type="region of interest" description="Disordered" evidence="5">
    <location>
        <begin position="127"/>
        <end position="149"/>
    </location>
</feature>
<feature type="domain" description="GH16" evidence="8">
    <location>
        <begin position="499"/>
        <end position="710"/>
    </location>
</feature>
<dbReference type="AlphaFoldDB" id="A0A4Y9Y193"/>
<feature type="chain" id="PRO_5021354345" description="Large ribosomal subunit protein uL23m" evidence="7">
    <location>
        <begin position="22"/>
        <end position="723"/>
    </location>
</feature>
<feature type="region of interest" description="Disordered" evidence="5">
    <location>
        <begin position="408"/>
        <end position="434"/>
    </location>
</feature>
<dbReference type="GO" id="GO:0032543">
    <property type="term" value="P:mitochondrial translation"/>
    <property type="evidence" value="ECO:0007669"/>
    <property type="project" value="TreeGrafter"/>
</dbReference>
<dbReference type="InterPro" id="IPR013025">
    <property type="entry name" value="Ribosomal_uL23-like"/>
</dbReference>
<dbReference type="GO" id="GO:0005975">
    <property type="term" value="P:carbohydrate metabolic process"/>
    <property type="evidence" value="ECO:0007669"/>
    <property type="project" value="InterPro"/>
</dbReference>
<comment type="caution">
    <text evidence="9">The sequence shown here is derived from an EMBL/GenBank/DDBJ whole genome shotgun (WGS) entry which is preliminary data.</text>
</comment>
<organism evidence="9 10">
    <name type="scientific">Dentipellis fragilis</name>
    <dbReference type="NCBI Taxonomy" id="205917"/>
    <lineage>
        <taxon>Eukaryota</taxon>
        <taxon>Fungi</taxon>
        <taxon>Dikarya</taxon>
        <taxon>Basidiomycota</taxon>
        <taxon>Agaricomycotina</taxon>
        <taxon>Agaricomycetes</taxon>
        <taxon>Russulales</taxon>
        <taxon>Hericiaceae</taxon>
        <taxon>Dentipellis</taxon>
    </lineage>
</organism>
<dbReference type="GO" id="GO:0003735">
    <property type="term" value="F:structural constituent of ribosome"/>
    <property type="evidence" value="ECO:0007669"/>
    <property type="project" value="InterPro"/>
</dbReference>
<keyword evidence="3" id="KW-0687">Ribonucleoprotein</keyword>
<dbReference type="PANTHER" id="PTHR12059">
    <property type="entry name" value="RIBOSOMAL PROTEIN L23-RELATED"/>
    <property type="match status" value="1"/>
</dbReference>
<keyword evidence="7" id="KW-0732">Signal</keyword>
<keyword evidence="6" id="KW-0472">Membrane</keyword>
<dbReference type="PROSITE" id="PS51762">
    <property type="entry name" value="GH16_2"/>
    <property type="match status" value="1"/>
</dbReference>
<evidence type="ECO:0000256" key="3">
    <source>
        <dbReference type="ARBA" id="ARBA00023274"/>
    </source>
</evidence>
<dbReference type="SUPFAM" id="SSF49899">
    <property type="entry name" value="Concanavalin A-like lectins/glucanases"/>
    <property type="match status" value="1"/>
</dbReference>
<dbReference type="Gene3D" id="3.30.70.330">
    <property type="match status" value="1"/>
</dbReference>
<evidence type="ECO:0000256" key="2">
    <source>
        <dbReference type="ARBA" id="ARBA00022980"/>
    </source>
</evidence>
<dbReference type="SUPFAM" id="SSF54189">
    <property type="entry name" value="Ribosomal proteins S24e, L23 and L15e"/>
    <property type="match status" value="1"/>
</dbReference>
<evidence type="ECO:0000256" key="7">
    <source>
        <dbReference type="SAM" id="SignalP"/>
    </source>
</evidence>
<dbReference type="OrthoDB" id="4781at2759"/>
<evidence type="ECO:0000313" key="10">
    <source>
        <dbReference type="Proteomes" id="UP000298327"/>
    </source>
</evidence>
<feature type="signal peptide" evidence="7">
    <location>
        <begin position="1"/>
        <end position="21"/>
    </location>
</feature>